<evidence type="ECO:0000256" key="1">
    <source>
        <dbReference type="ARBA" id="ARBA00022741"/>
    </source>
</evidence>
<dbReference type="PROSITE" id="PS50045">
    <property type="entry name" value="SIGMA54_INTERACT_4"/>
    <property type="match status" value="1"/>
</dbReference>
<dbReference type="PROSITE" id="PS00675">
    <property type="entry name" value="SIGMA54_INTERACT_1"/>
    <property type="match status" value="1"/>
</dbReference>
<dbReference type="EMBL" id="JACBJI010000001">
    <property type="protein sequence ID" value="NYA69645.1"/>
    <property type="molecule type" value="Genomic_DNA"/>
</dbReference>
<dbReference type="Pfam" id="PF00072">
    <property type="entry name" value="Response_reg"/>
    <property type="match status" value="1"/>
</dbReference>
<dbReference type="SMART" id="SM00382">
    <property type="entry name" value="AAA"/>
    <property type="match status" value="1"/>
</dbReference>
<evidence type="ECO:0000259" key="8">
    <source>
        <dbReference type="PROSITE" id="PS50110"/>
    </source>
</evidence>
<dbReference type="PROSITE" id="PS00676">
    <property type="entry name" value="SIGMA54_INTERACT_2"/>
    <property type="match status" value="1"/>
</dbReference>
<evidence type="ECO:0000313" key="10">
    <source>
        <dbReference type="Proteomes" id="UP000535020"/>
    </source>
</evidence>
<dbReference type="SUPFAM" id="SSF52172">
    <property type="entry name" value="CheY-like"/>
    <property type="match status" value="1"/>
</dbReference>
<dbReference type="Gene3D" id="3.40.50.2300">
    <property type="match status" value="1"/>
</dbReference>
<dbReference type="PANTHER" id="PTHR32071:SF117">
    <property type="entry name" value="PTS-DEPENDENT DIHYDROXYACETONE KINASE OPERON REGULATORY PROTEIN-RELATED"/>
    <property type="match status" value="1"/>
</dbReference>
<organism evidence="9 10">
    <name type="scientific">Flavobacterium agri</name>
    <dbReference type="NCBI Taxonomy" id="2743471"/>
    <lineage>
        <taxon>Bacteria</taxon>
        <taxon>Pseudomonadati</taxon>
        <taxon>Bacteroidota</taxon>
        <taxon>Flavobacteriia</taxon>
        <taxon>Flavobacteriales</taxon>
        <taxon>Flavobacteriaceae</taxon>
        <taxon>Flavobacterium</taxon>
    </lineage>
</organism>
<dbReference type="GO" id="GO:0006355">
    <property type="term" value="P:regulation of DNA-templated transcription"/>
    <property type="evidence" value="ECO:0007669"/>
    <property type="project" value="InterPro"/>
</dbReference>
<dbReference type="InterPro" id="IPR027417">
    <property type="entry name" value="P-loop_NTPase"/>
</dbReference>
<dbReference type="Pfam" id="PF00158">
    <property type="entry name" value="Sigma54_activat"/>
    <property type="match status" value="1"/>
</dbReference>
<dbReference type="Gene3D" id="1.10.8.60">
    <property type="match status" value="1"/>
</dbReference>
<evidence type="ECO:0000313" key="9">
    <source>
        <dbReference type="EMBL" id="NYA69645.1"/>
    </source>
</evidence>
<keyword evidence="6" id="KW-0597">Phosphoprotein</keyword>
<name>A0A7Y9C486_9FLAO</name>
<dbReference type="SUPFAM" id="SSF46689">
    <property type="entry name" value="Homeodomain-like"/>
    <property type="match status" value="1"/>
</dbReference>
<accession>A0A7Y9C486</accession>
<feature type="domain" description="Response regulatory" evidence="8">
    <location>
        <begin position="8"/>
        <end position="122"/>
    </location>
</feature>
<dbReference type="SUPFAM" id="SSF52540">
    <property type="entry name" value="P-loop containing nucleoside triphosphate hydrolases"/>
    <property type="match status" value="1"/>
</dbReference>
<dbReference type="CDD" id="cd17534">
    <property type="entry name" value="REC_DC-like"/>
    <property type="match status" value="1"/>
</dbReference>
<feature type="modified residue" description="4-aspartylphosphate" evidence="6">
    <location>
        <position position="58"/>
    </location>
</feature>
<dbReference type="Gene3D" id="3.40.50.300">
    <property type="entry name" value="P-loop containing nucleotide triphosphate hydrolases"/>
    <property type="match status" value="1"/>
</dbReference>
<keyword evidence="10" id="KW-1185">Reference proteome</keyword>
<comment type="caution">
    <text evidence="9">The sequence shown here is derived from an EMBL/GenBank/DDBJ whole genome shotgun (WGS) entry which is preliminary data.</text>
</comment>
<evidence type="ECO:0000256" key="3">
    <source>
        <dbReference type="ARBA" id="ARBA00023015"/>
    </source>
</evidence>
<dbReference type="InterPro" id="IPR025944">
    <property type="entry name" value="Sigma_54_int_dom_CS"/>
</dbReference>
<dbReference type="PROSITE" id="PS50110">
    <property type="entry name" value="RESPONSE_REGULATORY"/>
    <property type="match status" value="1"/>
</dbReference>
<dbReference type="PROSITE" id="PS00688">
    <property type="entry name" value="SIGMA54_INTERACT_3"/>
    <property type="match status" value="1"/>
</dbReference>
<evidence type="ECO:0000259" key="7">
    <source>
        <dbReference type="PROSITE" id="PS50045"/>
    </source>
</evidence>
<keyword evidence="3" id="KW-0805">Transcription regulation</keyword>
<evidence type="ECO:0000256" key="6">
    <source>
        <dbReference type="PROSITE-ProRule" id="PRU00169"/>
    </source>
</evidence>
<dbReference type="InterPro" id="IPR002078">
    <property type="entry name" value="Sigma_54_int"/>
</dbReference>
<dbReference type="AlphaFoldDB" id="A0A7Y9C486"/>
<dbReference type="Pfam" id="PF25601">
    <property type="entry name" value="AAA_lid_14"/>
    <property type="match status" value="1"/>
</dbReference>
<dbReference type="SMART" id="SM00448">
    <property type="entry name" value="REC"/>
    <property type="match status" value="1"/>
</dbReference>
<gene>
    <name evidence="9" type="ORF">HZF10_01840</name>
</gene>
<feature type="domain" description="Sigma-54 factor interaction" evidence="7">
    <location>
        <begin position="325"/>
        <end position="554"/>
    </location>
</feature>
<proteinExistence type="predicted"/>
<dbReference type="InterPro" id="IPR001789">
    <property type="entry name" value="Sig_transdc_resp-reg_receiver"/>
</dbReference>
<reference evidence="9 10" key="1">
    <citation type="submission" date="2020-07" db="EMBL/GenBank/DDBJ databases">
        <authorList>
            <person name="Sun Q."/>
        </authorList>
    </citation>
    <scope>NUCLEOTIDE SEQUENCE [LARGE SCALE GENOMIC DNA]</scope>
    <source>
        <strain evidence="9 10">MAH-1</strain>
    </source>
</reference>
<protein>
    <submittedName>
        <fullName evidence="9">Sigma 54-interacting transcriptional regulator</fullName>
    </submittedName>
</protein>
<dbReference type="Gene3D" id="1.10.10.60">
    <property type="entry name" value="Homeodomain-like"/>
    <property type="match status" value="1"/>
</dbReference>
<evidence type="ECO:0000256" key="5">
    <source>
        <dbReference type="ARBA" id="ARBA00023163"/>
    </source>
</evidence>
<keyword evidence="2" id="KW-0067">ATP-binding</keyword>
<keyword evidence="4" id="KW-0238">DNA-binding</keyword>
<dbReference type="InterPro" id="IPR025662">
    <property type="entry name" value="Sigma_54_int_dom_ATP-bd_1"/>
</dbReference>
<keyword evidence="1" id="KW-0547">Nucleotide-binding</keyword>
<evidence type="ECO:0000256" key="2">
    <source>
        <dbReference type="ARBA" id="ARBA00022840"/>
    </source>
</evidence>
<dbReference type="GO" id="GO:0005524">
    <property type="term" value="F:ATP binding"/>
    <property type="evidence" value="ECO:0007669"/>
    <property type="project" value="UniProtKB-KW"/>
</dbReference>
<dbReference type="GO" id="GO:0000160">
    <property type="term" value="P:phosphorelay signal transduction system"/>
    <property type="evidence" value="ECO:0007669"/>
    <property type="project" value="InterPro"/>
</dbReference>
<evidence type="ECO:0000256" key="4">
    <source>
        <dbReference type="ARBA" id="ARBA00023125"/>
    </source>
</evidence>
<dbReference type="InterPro" id="IPR058031">
    <property type="entry name" value="AAA_lid_NorR"/>
</dbReference>
<dbReference type="Proteomes" id="UP000535020">
    <property type="component" value="Unassembled WGS sequence"/>
</dbReference>
<sequence length="638" mass="71765">MERIFKQRILIVEDQFVEAHDLKIILQKSGHDVVGTARSVSQAWEMVLNEKPDLVCLDVFLQGPETGIELAEKLREKGIGFVYISANSNAKILDAAKKTQPYGFIVKPFREVDVKTTLEIASYRHNHSIEMRLQQQRVIKEKVRQIGESFSTLPEKLTQVCHALQLSVPFDFMSVLHTGREPHVSCYLRKTATDYELFDHSRILKMSDIDIDVQRELLSSIPTPIDSALLNGTLFTAACAQNRMVRFAATAFGMRSGISVRCKAKDSGCLYIVAYSRDEDFYGEQHLEILLKISKSISELFRDDNTEIPKQVAVEKKTDTPNLGIIGGSKKMIEVFDYIRKVAPSDTSVLILGESGTGKEKVARVIHELSGRKEKQFVIVNCGTISDTLSESILFGHEKGSFTGATERHTGKFEMAQGGTIFLDEIGELPIALQVKLLRVLQEKTIERIGGNIQIPVDVRVIAATNKNLEEEVAAGRFRLDLYYRLLTFPIRIPALRERMDDIESLARHFVALYCQRHQTAVRDISADVLQEMAAYSWPGNIRELENRIYRAMLLGEGSVLKDLYFERTVPSPSNSPVLSEYVLKSMHDNERDYISFVLKQCKGKVSGVGGAAEILQLPATTLYSKIKKLGIKVNQFA</sequence>
<dbReference type="FunFam" id="3.40.50.300:FF:000006">
    <property type="entry name" value="DNA-binding transcriptional regulator NtrC"/>
    <property type="match status" value="1"/>
</dbReference>
<dbReference type="InterPro" id="IPR003593">
    <property type="entry name" value="AAA+_ATPase"/>
</dbReference>
<dbReference type="InterPro" id="IPR011006">
    <property type="entry name" value="CheY-like_superfamily"/>
</dbReference>
<dbReference type="PANTHER" id="PTHR32071">
    <property type="entry name" value="TRANSCRIPTIONAL REGULATORY PROTEIN"/>
    <property type="match status" value="1"/>
</dbReference>
<dbReference type="RefSeq" id="WP_176004469.1">
    <property type="nucleotide sequence ID" value="NZ_JABWMI010000003.1"/>
</dbReference>
<dbReference type="InterPro" id="IPR025943">
    <property type="entry name" value="Sigma_54_int_dom_ATP-bd_2"/>
</dbReference>
<dbReference type="GO" id="GO:0003677">
    <property type="term" value="F:DNA binding"/>
    <property type="evidence" value="ECO:0007669"/>
    <property type="project" value="UniProtKB-KW"/>
</dbReference>
<keyword evidence="5" id="KW-0804">Transcription</keyword>
<dbReference type="CDD" id="cd00009">
    <property type="entry name" value="AAA"/>
    <property type="match status" value="1"/>
</dbReference>
<dbReference type="InterPro" id="IPR009057">
    <property type="entry name" value="Homeodomain-like_sf"/>
</dbReference>